<dbReference type="InterPro" id="IPR036291">
    <property type="entry name" value="NAD(P)-bd_dom_sf"/>
</dbReference>
<evidence type="ECO:0000313" key="4">
    <source>
        <dbReference type="Proteomes" id="UP000319557"/>
    </source>
</evidence>
<dbReference type="SUPFAM" id="SSF55347">
    <property type="entry name" value="Glyceraldehyde-3-phosphate dehydrogenase-like, C-terminal domain"/>
    <property type="match status" value="1"/>
</dbReference>
<dbReference type="Pfam" id="PF19051">
    <property type="entry name" value="GFO_IDH_MocA_C2"/>
    <property type="match status" value="1"/>
</dbReference>
<dbReference type="PANTHER" id="PTHR43818">
    <property type="entry name" value="BCDNA.GH03377"/>
    <property type="match status" value="1"/>
</dbReference>
<evidence type="ECO:0000259" key="1">
    <source>
        <dbReference type="Pfam" id="PF01408"/>
    </source>
</evidence>
<proteinExistence type="predicted"/>
<feature type="domain" description="Gfo/Idh/MocA-like oxidoreductase N-terminal" evidence="1">
    <location>
        <begin position="34"/>
        <end position="156"/>
    </location>
</feature>
<dbReference type="EMBL" id="CP036261">
    <property type="protein sequence ID" value="QDS88515.1"/>
    <property type="molecule type" value="Genomic_DNA"/>
</dbReference>
<dbReference type="PROSITE" id="PS51318">
    <property type="entry name" value="TAT"/>
    <property type="match status" value="1"/>
</dbReference>
<name>A0A517M0W6_9BACT</name>
<evidence type="ECO:0000259" key="2">
    <source>
        <dbReference type="Pfam" id="PF19051"/>
    </source>
</evidence>
<dbReference type="SUPFAM" id="SSF51735">
    <property type="entry name" value="NAD(P)-binding Rossmann-fold domains"/>
    <property type="match status" value="1"/>
</dbReference>
<dbReference type="PANTHER" id="PTHR43818:SF5">
    <property type="entry name" value="OXIDOREDUCTASE FAMILY PROTEIN"/>
    <property type="match status" value="1"/>
</dbReference>
<dbReference type="GO" id="GO:0016491">
    <property type="term" value="F:oxidoreductase activity"/>
    <property type="evidence" value="ECO:0007669"/>
    <property type="project" value="UniProtKB-KW"/>
</dbReference>
<dbReference type="Proteomes" id="UP000319557">
    <property type="component" value="Chromosome"/>
</dbReference>
<dbReference type="InterPro" id="IPR050463">
    <property type="entry name" value="Gfo/Idh/MocA_oxidrdct_glycsds"/>
</dbReference>
<dbReference type="Gene3D" id="3.40.50.720">
    <property type="entry name" value="NAD(P)-binding Rossmann-like Domain"/>
    <property type="match status" value="1"/>
</dbReference>
<dbReference type="KEGG" id="ruv:EC9_27060"/>
<feature type="domain" description="Gfo/Idh/MocA-like oxidoreductase bacterial type C-terminal" evidence="2">
    <location>
        <begin position="200"/>
        <end position="435"/>
    </location>
</feature>
<dbReference type="Pfam" id="PF01408">
    <property type="entry name" value="GFO_IDH_MocA"/>
    <property type="match status" value="1"/>
</dbReference>
<dbReference type="AlphaFoldDB" id="A0A517M0W6"/>
<reference evidence="3 4" key="1">
    <citation type="submission" date="2019-02" db="EMBL/GenBank/DDBJ databases">
        <title>Deep-cultivation of Planctomycetes and their phenomic and genomic characterization uncovers novel biology.</title>
        <authorList>
            <person name="Wiegand S."/>
            <person name="Jogler M."/>
            <person name="Boedeker C."/>
            <person name="Pinto D."/>
            <person name="Vollmers J."/>
            <person name="Rivas-Marin E."/>
            <person name="Kohn T."/>
            <person name="Peeters S.H."/>
            <person name="Heuer A."/>
            <person name="Rast P."/>
            <person name="Oberbeckmann S."/>
            <person name="Bunk B."/>
            <person name="Jeske O."/>
            <person name="Meyerdierks A."/>
            <person name="Storesund J.E."/>
            <person name="Kallscheuer N."/>
            <person name="Luecker S."/>
            <person name="Lage O.M."/>
            <person name="Pohl T."/>
            <person name="Merkel B.J."/>
            <person name="Hornburger P."/>
            <person name="Mueller R.-W."/>
            <person name="Bruemmer F."/>
            <person name="Labrenz M."/>
            <person name="Spormann A.M."/>
            <person name="Op den Camp H."/>
            <person name="Overmann J."/>
            <person name="Amann R."/>
            <person name="Jetten M.S.M."/>
            <person name="Mascher T."/>
            <person name="Medema M.H."/>
            <person name="Devos D.P."/>
            <person name="Kaster A.-K."/>
            <person name="Ovreas L."/>
            <person name="Rohde M."/>
            <person name="Galperin M.Y."/>
            <person name="Jogler C."/>
        </authorList>
    </citation>
    <scope>NUCLEOTIDE SEQUENCE [LARGE SCALE GENOMIC DNA]</scope>
    <source>
        <strain evidence="3 4">EC9</strain>
    </source>
</reference>
<keyword evidence="4" id="KW-1185">Reference proteome</keyword>
<dbReference type="InterPro" id="IPR000683">
    <property type="entry name" value="Gfo/Idh/MocA-like_OxRdtase_N"/>
</dbReference>
<dbReference type="Gene3D" id="3.30.360.10">
    <property type="entry name" value="Dihydrodipicolinate Reductase, domain 2"/>
    <property type="match status" value="1"/>
</dbReference>
<organism evidence="3 4">
    <name type="scientific">Rosistilla ulvae</name>
    <dbReference type="NCBI Taxonomy" id="1930277"/>
    <lineage>
        <taxon>Bacteria</taxon>
        <taxon>Pseudomonadati</taxon>
        <taxon>Planctomycetota</taxon>
        <taxon>Planctomycetia</taxon>
        <taxon>Pirellulales</taxon>
        <taxon>Pirellulaceae</taxon>
        <taxon>Rosistilla</taxon>
    </lineage>
</organism>
<keyword evidence="3" id="KW-0560">Oxidoreductase</keyword>
<dbReference type="InterPro" id="IPR043906">
    <property type="entry name" value="Gfo/Idh/MocA_OxRdtase_bact_C"/>
</dbReference>
<dbReference type="EC" id="1.-.-.-" evidence="3"/>
<protein>
    <submittedName>
        <fullName evidence="3">Putative oxidoreductase YcjS</fullName>
        <ecNumber evidence="3">1.-.-.-</ecNumber>
    </submittedName>
</protein>
<sequence length="438" mass="48551">MSLDRRKFIASAATAGALCSAPAIHGAGKAPMYRTALIGSGWWGTNILREAIASQQVKVVAICDVDQDKRELAAEEIEDLCGDQAKVYGDFREMLDREEIDIVVIATPDHWHALNAIAALEKGCHVFVEKPTGHTIGESRAMVDVADATDRIVQVGLHRRIGPHHVSANQFLKEGNAGTIGSVRMFVHSKGGVEKPSRNSEPPETLDWDMYCGPAPLRPFNRKIHPGGFRHFLDFANGTLGDWGVHWLDQMLWWSEEPYPKSVYSTGGRPVRGAAVLNATEQTTDAPDSQIAVYQFDSFSATWEHRKFAGNGPERHSVGCYFYGDRGTLHVGWRDGWTFYPSDAKKPIQHQDAQLQEPDGHNMKLLWADFLKSIESGKQPACNALIGHQATNLALLGMLSMKLGRSIAWDGKTETIPGDEQANQLLRREYRGPWQYPG</sequence>
<gene>
    <name evidence="3" type="primary">ycjS_1</name>
    <name evidence="3" type="ORF">EC9_27060</name>
</gene>
<accession>A0A517M0W6</accession>
<dbReference type="RefSeq" id="WP_246106104.1">
    <property type="nucleotide sequence ID" value="NZ_CP036261.1"/>
</dbReference>
<dbReference type="InterPro" id="IPR006311">
    <property type="entry name" value="TAT_signal"/>
</dbReference>
<dbReference type="GO" id="GO:0000166">
    <property type="term" value="F:nucleotide binding"/>
    <property type="evidence" value="ECO:0007669"/>
    <property type="project" value="InterPro"/>
</dbReference>
<evidence type="ECO:0000313" key="3">
    <source>
        <dbReference type="EMBL" id="QDS88515.1"/>
    </source>
</evidence>